<feature type="compositionally biased region" description="Polar residues" evidence="1">
    <location>
        <begin position="252"/>
        <end position="267"/>
    </location>
</feature>
<reference evidence="3" key="1">
    <citation type="submission" date="2020-06" db="EMBL/GenBank/DDBJ databases">
        <authorList>
            <consortium name="Plant Systems Biology data submission"/>
        </authorList>
    </citation>
    <scope>NUCLEOTIDE SEQUENCE</scope>
    <source>
        <strain evidence="3">D6</strain>
    </source>
</reference>
<name>A0A9N8EML6_9STRA</name>
<keyword evidence="2" id="KW-0732">Signal</keyword>
<evidence type="ECO:0000313" key="4">
    <source>
        <dbReference type="Proteomes" id="UP001153069"/>
    </source>
</evidence>
<proteinExistence type="predicted"/>
<dbReference type="AlphaFoldDB" id="A0A9N8EML6"/>
<feature type="chain" id="PRO_5040116350" evidence="2">
    <location>
        <begin position="19"/>
        <end position="297"/>
    </location>
</feature>
<accession>A0A9N8EML6</accession>
<gene>
    <name evidence="3" type="ORF">SEMRO_1421_G271190.1</name>
</gene>
<feature type="signal peptide" evidence="2">
    <location>
        <begin position="1"/>
        <end position="18"/>
    </location>
</feature>
<protein>
    <submittedName>
        <fullName evidence="3">Uncharacterized protein</fullName>
    </submittedName>
</protein>
<dbReference type="EMBL" id="CAICTM010001419">
    <property type="protein sequence ID" value="CAB9523473.1"/>
    <property type="molecule type" value="Genomic_DNA"/>
</dbReference>
<sequence length="297" mass="32330">MFFVRTVLLALLNVSAIARRWEDVIAVSIYAQSHVDIARLQFSLEDDPLSRVPAAHPTIIIEESMPPSDAPSAVPSAYRADIELERDAGQQQQQQQQPSNQAVCLEGESFYNFKRFDTQGEETLISIRQVGKIDDEGMEDERNYRGSLPTSSDTYSPFVLRSSMDGGDFDVQALCLSYSSCYEVRLQGGTWQDAMWEIVPFSLEAGTGSNELDVVAKGRGFANCTFPSTPDLSGTSHCQSTCHATALATTNSATQTDDSRGTGTSPNRGGFNRSPSTASPRAPSYAPSDFPSLVPTM</sequence>
<feature type="region of interest" description="Disordered" evidence="1">
    <location>
        <begin position="252"/>
        <end position="297"/>
    </location>
</feature>
<dbReference type="Proteomes" id="UP001153069">
    <property type="component" value="Unassembled WGS sequence"/>
</dbReference>
<evidence type="ECO:0000313" key="3">
    <source>
        <dbReference type="EMBL" id="CAB9523473.1"/>
    </source>
</evidence>
<organism evidence="3 4">
    <name type="scientific">Seminavis robusta</name>
    <dbReference type="NCBI Taxonomy" id="568900"/>
    <lineage>
        <taxon>Eukaryota</taxon>
        <taxon>Sar</taxon>
        <taxon>Stramenopiles</taxon>
        <taxon>Ochrophyta</taxon>
        <taxon>Bacillariophyta</taxon>
        <taxon>Bacillariophyceae</taxon>
        <taxon>Bacillariophycidae</taxon>
        <taxon>Naviculales</taxon>
        <taxon>Naviculaceae</taxon>
        <taxon>Seminavis</taxon>
    </lineage>
</organism>
<keyword evidence="4" id="KW-1185">Reference proteome</keyword>
<evidence type="ECO:0000256" key="2">
    <source>
        <dbReference type="SAM" id="SignalP"/>
    </source>
</evidence>
<feature type="compositionally biased region" description="Low complexity" evidence="1">
    <location>
        <begin position="274"/>
        <end position="288"/>
    </location>
</feature>
<comment type="caution">
    <text evidence="3">The sequence shown here is derived from an EMBL/GenBank/DDBJ whole genome shotgun (WGS) entry which is preliminary data.</text>
</comment>
<evidence type="ECO:0000256" key="1">
    <source>
        <dbReference type="SAM" id="MobiDB-lite"/>
    </source>
</evidence>